<dbReference type="EMBL" id="SNVJ01000001">
    <property type="protein sequence ID" value="MXP61895.1"/>
    <property type="molecule type" value="Genomic_DNA"/>
</dbReference>
<evidence type="ECO:0000256" key="1">
    <source>
        <dbReference type="SAM" id="MobiDB-lite"/>
    </source>
</evidence>
<accession>A0A845B5H9</accession>
<protein>
    <submittedName>
        <fullName evidence="2">Host attachment protein</fullName>
    </submittedName>
</protein>
<feature type="compositionally biased region" description="Basic and acidic residues" evidence="1">
    <location>
        <begin position="53"/>
        <end position="63"/>
    </location>
</feature>
<keyword evidence="3" id="KW-1185">Reference proteome</keyword>
<evidence type="ECO:0000313" key="2">
    <source>
        <dbReference type="EMBL" id="MXP61895.1"/>
    </source>
</evidence>
<evidence type="ECO:0000313" key="3">
    <source>
        <dbReference type="Proteomes" id="UP000460715"/>
    </source>
</evidence>
<dbReference type="InterPro" id="IPR041374">
    <property type="entry name" value="BaeRF_family12"/>
</dbReference>
<proteinExistence type="predicted"/>
<dbReference type="Proteomes" id="UP000460715">
    <property type="component" value="Unassembled WGS sequence"/>
</dbReference>
<dbReference type="AlphaFoldDB" id="A0A845B5H9"/>
<feature type="region of interest" description="Disordered" evidence="1">
    <location>
        <begin position="31"/>
        <end position="63"/>
    </location>
</feature>
<reference evidence="2 3" key="1">
    <citation type="submission" date="2019-03" db="EMBL/GenBank/DDBJ databases">
        <title>Roseomonas sp. a novel Roseomonas species isolated from Sea whip Gorgonian.</title>
        <authorList>
            <person name="Li F."/>
            <person name="Pan X."/>
            <person name="Huang S."/>
            <person name="Li Z."/>
            <person name="Meng B."/>
        </authorList>
    </citation>
    <scope>NUCLEOTIDE SEQUENCE [LARGE SCALE GENOMIC DNA]</scope>
    <source>
        <strain evidence="2 3">M0104</strain>
    </source>
</reference>
<name>A0A845B5H9_9PROT</name>
<dbReference type="OrthoDB" id="9812459at2"/>
<gene>
    <name evidence="2" type="ORF">E0493_00845</name>
</gene>
<comment type="caution">
    <text evidence="2">The sequence shown here is derived from an EMBL/GenBank/DDBJ whole genome shotgun (WGS) entry which is preliminary data.</text>
</comment>
<sequence length="133" mass="14686">MSETIPHNALIVVADGAKAVLLRNTGRNGEIALREESHLSPRNLAEEGPSGSRPEDQTPRQTDEATFAKQLAQHLFTMHERQAFEALVLAADPQTLGQMRSVMHKTVEASIIRTLPKDLTNHSTQELEKVLAK</sequence>
<organism evidence="2 3">
    <name type="scientific">Teichococcus coralli</name>
    <dbReference type="NCBI Taxonomy" id="2545983"/>
    <lineage>
        <taxon>Bacteria</taxon>
        <taxon>Pseudomonadati</taxon>
        <taxon>Pseudomonadota</taxon>
        <taxon>Alphaproteobacteria</taxon>
        <taxon>Acetobacterales</taxon>
        <taxon>Roseomonadaceae</taxon>
        <taxon>Roseomonas</taxon>
    </lineage>
</organism>
<dbReference type="Pfam" id="PF18856">
    <property type="entry name" value="baeRF_family12"/>
    <property type="match status" value="1"/>
</dbReference>
<dbReference type="RefSeq" id="WP_160935015.1">
    <property type="nucleotide sequence ID" value="NZ_SNVJ01000001.1"/>
</dbReference>